<feature type="domain" description="C2H2-type" evidence="2">
    <location>
        <begin position="1153"/>
        <end position="1178"/>
    </location>
</feature>
<feature type="domain" description="C2H2-type" evidence="2">
    <location>
        <begin position="676"/>
        <end position="698"/>
    </location>
</feature>
<accession>A0ABR3H104</accession>
<feature type="domain" description="U1-type" evidence="3">
    <location>
        <begin position="1201"/>
        <end position="1232"/>
    </location>
</feature>
<evidence type="ECO:0000256" key="1">
    <source>
        <dbReference type="SAM" id="MobiDB-lite"/>
    </source>
</evidence>
<feature type="domain" description="C2H2-type" evidence="2">
    <location>
        <begin position="1105"/>
        <end position="1128"/>
    </location>
</feature>
<feature type="domain" description="U1-type" evidence="3">
    <location>
        <begin position="673"/>
        <end position="706"/>
    </location>
</feature>
<comment type="caution">
    <text evidence="4">The sequence shown here is derived from an EMBL/GenBank/DDBJ whole genome shotgun (WGS) entry which is preliminary data.</text>
</comment>
<feature type="domain" description="U1-type" evidence="3">
    <location>
        <begin position="817"/>
        <end position="852"/>
    </location>
</feature>
<feature type="domain" description="U1-type" evidence="3">
    <location>
        <begin position="918"/>
        <end position="953"/>
    </location>
</feature>
<feature type="compositionally biased region" description="Basic residues" evidence="1">
    <location>
        <begin position="272"/>
        <end position="281"/>
    </location>
</feature>
<dbReference type="SMART" id="SM00355">
    <property type="entry name" value="ZnF_C2H2"/>
    <property type="match status" value="8"/>
</dbReference>
<feature type="domain" description="U1-type" evidence="3">
    <location>
        <begin position="963"/>
        <end position="996"/>
    </location>
</feature>
<feature type="compositionally biased region" description="Basic and acidic residues" evidence="1">
    <location>
        <begin position="395"/>
        <end position="413"/>
    </location>
</feature>
<organism evidence="4 5">
    <name type="scientific">Loxostege sticticalis</name>
    <name type="common">Beet webworm moth</name>
    <dbReference type="NCBI Taxonomy" id="481309"/>
    <lineage>
        <taxon>Eukaryota</taxon>
        <taxon>Metazoa</taxon>
        <taxon>Ecdysozoa</taxon>
        <taxon>Arthropoda</taxon>
        <taxon>Hexapoda</taxon>
        <taxon>Insecta</taxon>
        <taxon>Pterygota</taxon>
        <taxon>Neoptera</taxon>
        <taxon>Endopterygota</taxon>
        <taxon>Lepidoptera</taxon>
        <taxon>Glossata</taxon>
        <taxon>Ditrysia</taxon>
        <taxon>Pyraloidea</taxon>
        <taxon>Crambidae</taxon>
        <taxon>Pyraustinae</taxon>
        <taxon>Loxostege</taxon>
    </lineage>
</organism>
<evidence type="ECO:0000313" key="5">
    <source>
        <dbReference type="Proteomes" id="UP001549920"/>
    </source>
</evidence>
<dbReference type="InterPro" id="IPR003604">
    <property type="entry name" value="Matrin/U1-like-C_Znf_C2H2"/>
</dbReference>
<feature type="domain" description="U1-type" evidence="3">
    <location>
        <begin position="1150"/>
        <end position="1185"/>
    </location>
</feature>
<feature type="domain" description="C2H2-type" evidence="2">
    <location>
        <begin position="1006"/>
        <end position="1031"/>
    </location>
</feature>
<feature type="region of interest" description="Disordered" evidence="1">
    <location>
        <begin position="382"/>
        <end position="458"/>
    </location>
</feature>
<feature type="domain" description="U1-type" evidence="3">
    <location>
        <begin position="756"/>
        <end position="787"/>
    </location>
</feature>
<keyword evidence="5" id="KW-1185">Reference proteome</keyword>
<gene>
    <name evidence="4" type="ORF">ABMA27_012356</name>
</gene>
<dbReference type="PANTHER" id="PTHR46786:SF1">
    <property type="entry name" value="ZINC FINGER MATRIN-TYPE PROTEIN 3"/>
    <property type="match status" value="1"/>
</dbReference>
<feature type="domain" description="U1-type" evidence="3">
    <location>
        <begin position="862"/>
        <end position="895"/>
    </location>
</feature>
<evidence type="ECO:0000313" key="4">
    <source>
        <dbReference type="EMBL" id="KAL0858488.1"/>
    </source>
</evidence>
<evidence type="ECO:0000259" key="3">
    <source>
        <dbReference type="SMART" id="SM00451"/>
    </source>
</evidence>
<feature type="domain" description="U1-type" evidence="3">
    <location>
        <begin position="716"/>
        <end position="749"/>
    </location>
</feature>
<feature type="domain" description="C2H2-type" evidence="2">
    <location>
        <begin position="921"/>
        <end position="946"/>
    </location>
</feature>
<reference evidence="4 5" key="1">
    <citation type="submission" date="2024-06" db="EMBL/GenBank/DDBJ databases">
        <title>A chromosome-level genome assembly of beet webworm, Loxostege sticticalis.</title>
        <authorList>
            <person name="Zhang Y."/>
        </authorList>
    </citation>
    <scope>NUCLEOTIDE SEQUENCE [LARGE SCALE GENOMIC DNA]</scope>
    <source>
        <strain evidence="4">AQ026</strain>
        <tissue evidence="4">Whole body</tissue>
    </source>
</reference>
<name>A0ABR3H104_LOXSC</name>
<feature type="domain" description="C2H2-type" evidence="2">
    <location>
        <begin position="719"/>
        <end position="742"/>
    </location>
</feature>
<evidence type="ECO:0008006" key="6">
    <source>
        <dbReference type="Google" id="ProtNLM"/>
    </source>
</evidence>
<feature type="domain" description="U1-type" evidence="3">
    <location>
        <begin position="1102"/>
        <end position="1138"/>
    </location>
</feature>
<dbReference type="InterPro" id="IPR052644">
    <property type="entry name" value="ZMAT3"/>
</dbReference>
<sequence length="1241" mass="140625">MNFTDNDTSYLLKLDHIDLNYISNLSLPYEAASCPIWSSNSAKNRGNDEYFEFKVMAGKKNDSATESVTSNGDVTIGYPMYRCVMCDRDIPVTYRKEHNGSAKHKTFVQIAEAVLQRIQGHLLAEDKNEIVKDSTHTYFCTHCTIIVKNTDKKLHETSNTHQKSVLHDRYLKDLLNVFLDKDYLDSAEMQYLKPSQEHKDIEDSSPPLHSDSEKENDTKGSIVDKIRLQGRNFDEDEETEPVKKPTYGPIILKPLNHSIVNKHDPSNDTKSLLKKKRKKKSKIQDINSRNVSVVEKKNPIQVPNRLMENVSSLFQIRKHALRSNQDNSARDAMIASVANNNCIGDPSDLHSLRTRPCIFDLNEIGVLHNQAMYNQYSAHPEINCSTGDQNDSNDEEYHSLDETSKTGENHAIEDQNDSADEQTLSNDDLNKSNEKQSPIADQININTDQSDETKPNNSTVDYIMLVKSNEFEVDEKKEDKNEQSNVLSEAELEKYLNVIDCHRLTLIKDFVQIETLDKCILTVKADNFNGFCLRDGHLQCRVCMKMVEGDPAEHIYSLDHVTNVGAPFEDIHCFRKVNNTYNHCVHCNDTFSNFDLHKLLESHLTALKEAMSRALPEKPVEPKKVGRTFCEPCNLYIDSHNFNSHTNGKPHKNNLALFFTRDTKKTENVPTTSGKTYCEICKNYVNTANFDVHYKNQHENTEIAKNDTKKTKLDEEDKIHCEPCNWEIRKENFQAHLFGKTHQTNLSLANESKASKKDNYCATCDLVTEKLSAHLTGKYHEYHVNKANAAKKKIDDANAPSNLVSGLHVTNQIKHVSNETICTVCYVLVPGTAQNIAAHTQGRPHKTKFNEFVSKNRIVVVNNSFYCQACKCSVGLSKVIDHISSQDHKKANNEEVPTSSNTKPEDNSNYHIKVTADDLAAVCRICNAKVPNKPESISEHTKGRTHKMKFNTLMDDNKIKKVNNNFFCEACKVAIEQSKELEHIKTATHKISVAQNISKPQPSTLYHCESCEVDIINTPTAIQEHEEAIGHKISEAFYTVARGLMDNSVHYHYERVPNTETLSCRLCDVTVSVENSKKHLESPAHNYKYRATLNENKVQKVSNKYFCQICSVELQNRDELKHIRSLTHLFEKQACLSVNSQASSVKESKRVEYRCPVCQVEVPNCPKNIQIHEQGSAHMAKLKSLSLEDEEKALLTKTGNGRQMMCSLCKAAVPVNGVSDHVRGARHRANKVVATTKPTAT</sequence>
<dbReference type="PANTHER" id="PTHR46786">
    <property type="entry name" value="ZINC FINGER MATRIN-TYPE PROTEIN 3"/>
    <property type="match status" value="1"/>
</dbReference>
<feature type="domain" description="U1-type" evidence="3">
    <location>
        <begin position="625"/>
        <end position="658"/>
    </location>
</feature>
<proteinExistence type="predicted"/>
<feature type="domain" description="C2H2-type" evidence="2">
    <location>
        <begin position="1062"/>
        <end position="1085"/>
    </location>
</feature>
<feature type="compositionally biased region" description="Basic and acidic residues" evidence="1">
    <location>
        <begin position="210"/>
        <end position="227"/>
    </location>
</feature>
<evidence type="ECO:0000259" key="2">
    <source>
        <dbReference type="SMART" id="SM00355"/>
    </source>
</evidence>
<feature type="domain" description="U1-type" evidence="3">
    <location>
        <begin position="1059"/>
        <end position="1092"/>
    </location>
</feature>
<dbReference type="Proteomes" id="UP001549920">
    <property type="component" value="Unassembled WGS sequence"/>
</dbReference>
<feature type="region of interest" description="Disordered" evidence="1">
    <location>
        <begin position="885"/>
        <end position="909"/>
    </location>
</feature>
<dbReference type="EMBL" id="JBEUOH010000030">
    <property type="protein sequence ID" value="KAL0858488.1"/>
    <property type="molecule type" value="Genomic_DNA"/>
</dbReference>
<feature type="region of interest" description="Disordered" evidence="1">
    <location>
        <begin position="194"/>
        <end position="285"/>
    </location>
</feature>
<dbReference type="InterPro" id="IPR013087">
    <property type="entry name" value="Znf_C2H2_type"/>
</dbReference>
<feature type="domain" description="C2H2-type" evidence="2">
    <location>
        <begin position="138"/>
        <end position="161"/>
    </location>
</feature>
<dbReference type="SMART" id="SM00451">
    <property type="entry name" value="ZnF_U1"/>
    <property type="match status" value="12"/>
</dbReference>
<protein>
    <recommendedName>
        <fullName evidence="6">C2H2-type domain-containing protein</fullName>
    </recommendedName>
</protein>